<dbReference type="OrthoDB" id="10251727at2759"/>
<dbReference type="InterPro" id="IPR016095">
    <property type="entry name" value="Ribosomal_uL1_3-a/b-sand"/>
</dbReference>
<dbReference type="HOGENOM" id="CLU_026457_4_3_1"/>
<feature type="region of interest" description="Disordered" evidence="1">
    <location>
        <begin position="282"/>
        <end position="422"/>
    </location>
</feature>
<feature type="compositionally biased region" description="Basic and acidic residues" evidence="1">
    <location>
        <begin position="286"/>
        <end position="298"/>
    </location>
</feature>
<dbReference type="Pfam" id="PF00687">
    <property type="entry name" value="Ribosomal_L1"/>
    <property type="match status" value="1"/>
</dbReference>
<dbReference type="AlphaFoldDB" id="A0A0C3F0Y5"/>
<keyword evidence="3" id="KW-1185">Reference proteome</keyword>
<protein>
    <recommendedName>
        <fullName evidence="4">Ribosomal protein L1</fullName>
    </recommendedName>
</protein>
<dbReference type="InterPro" id="IPR028364">
    <property type="entry name" value="Ribosomal_uL1/biogenesis"/>
</dbReference>
<feature type="region of interest" description="Disordered" evidence="1">
    <location>
        <begin position="437"/>
        <end position="519"/>
    </location>
</feature>
<feature type="compositionally biased region" description="Acidic residues" evidence="1">
    <location>
        <begin position="384"/>
        <end position="393"/>
    </location>
</feature>
<reference evidence="2 3" key="1">
    <citation type="submission" date="2014-04" db="EMBL/GenBank/DDBJ databases">
        <authorList>
            <consortium name="DOE Joint Genome Institute"/>
            <person name="Kuo A."/>
            <person name="Tarkka M."/>
            <person name="Buscot F."/>
            <person name="Kohler A."/>
            <person name="Nagy L.G."/>
            <person name="Floudas D."/>
            <person name="Copeland A."/>
            <person name="Barry K.W."/>
            <person name="Cichocki N."/>
            <person name="Veneault-Fourrey C."/>
            <person name="LaButti K."/>
            <person name="Lindquist E.A."/>
            <person name="Lipzen A."/>
            <person name="Lundell T."/>
            <person name="Morin E."/>
            <person name="Murat C."/>
            <person name="Sun H."/>
            <person name="Tunlid A."/>
            <person name="Henrissat B."/>
            <person name="Grigoriev I.V."/>
            <person name="Hibbett D.S."/>
            <person name="Martin F."/>
            <person name="Nordberg H.P."/>
            <person name="Cantor M.N."/>
            <person name="Hua S.X."/>
        </authorList>
    </citation>
    <scope>NUCLEOTIDE SEQUENCE [LARGE SCALE GENOMIC DNA]</scope>
    <source>
        <strain evidence="2 3">F 1598</strain>
    </source>
</reference>
<dbReference type="SUPFAM" id="SSF56808">
    <property type="entry name" value="Ribosomal protein L1"/>
    <property type="match status" value="1"/>
</dbReference>
<dbReference type="InParanoid" id="A0A0C3F0Y5"/>
<dbReference type="FunCoup" id="A0A0C3F0Y5">
    <property type="interactions" value="603"/>
</dbReference>
<reference evidence="3" key="2">
    <citation type="submission" date="2015-01" db="EMBL/GenBank/DDBJ databases">
        <title>Evolutionary Origins and Diversification of the Mycorrhizal Mutualists.</title>
        <authorList>
            <consortium name="DOE Joint Genome Institute"/>
            <consortium name="Mycorrhizal Genomics Consortium"/>
            <person name="Kohler A."/>
            <person name="Kuo A."/>
            <person name="Nagy L.G."/>
            <person name="Floudas D."/>
            <person name="Copeland A."/>
            <person name="Barry K.W."/>
            <person name="Cichocki N."/>
            <person name="Veneault-Fourrey C."/>
            <person name="LaButti K."/>
            <person name="Lindquist E.A."/>
            <person name="Lipzen A."/>
            <person name="Lundell T."/>
            <person name="Morin E."/>
            <person name="Murat C."/>
            <person name="Riley R."/>
            <person name="Ohm R."/>
            <person name="Sun H."/>
            <person name="Tunlid A."/>
            <person name="Henrissat B."/>
            <person name="Grigoriev I.V."/>
            <person name="Hibbett D.S."/>
            <person name="Martin F."/>
        </authorList>
    </citation>
    <scope>NUCLEOTIDE SEQUENCE [LARGE SCALE GENOMIC DNA]</scope>
    <source>
        <strain evidence="3">F 1598</strain>
    </source>
</reference>
<organism evidence="2 3">
    <name type="scientific">Piloderma croceum (strain F 1598)</name>
    <dbReference type="NCBI Taxonomy" id="765440"/>
    <lineage>
        <taxon>Eukaryota</taxon>
        <taxon>Fungi</taxon>
        <taxon>Dikarya</taxon>
        <taxon>Basidiomycota</taxon>
        <taxon>Agaricomycotina</taxon>
        <taxon>Agaricomycetes</taxon>
        <taxon>Agaricomycetidae</taxon>
        <taxon>Atheliales</taxon>
        <taxon>Atheliaceae</taxon>
        <taxon>Piloderma</taxon>
    </lineage>
</organism>
<dbReference type="CDD" id="cd00403">
    <property type="entry name" value="Ribosomal_L1"/>
    <property type="match status" value="1"/>
</dbReference>
<evidence type="ECO:0000313" key="2">
    <source>
        <dbReference type="EMBL" id="KIM78455.1"/>
    </source>
</evidence>
<gene>
    <name evidence="2" type="ORF">PILCRDRAFT_824339</name>
</gene>
<sequence>MSKGKGKDTLIDSHVSLHQSKLAINALHAYSLKKEQKAAETELLPGKEQYVWLQVAVKKMQPVKKIKPFKIPIVHPLIDPRTSAVCLITKDPQREYKELLELNEIKFISRVIGITKLKGKFKPFEARRMLLKENGMFLADDRVVPLLPGLLGSKWFEAKKQPIPVCLTRDDIKGELERAISSTYMHQNQGTCTSIKIATTTHSPAQALANLQKALPAVVKNIKGGWENIQSLHLKTSESVALPIWTCGLGSEGDESRWNGLTAGDEKDEDEMKVDEVVVKAKGAKRPSEEDALQEEKPKKKVKKAQSTPPMENMEIDLPAPVPKKKRKSSPVAELTPVIVKSPTPPATTADVDISKKKKRKSIVEIRDSPKLTPVHTDPFPTDVEAEADIDTEATERPTKPKKAKRKSKSRASLDSTEEDLPAAIADISSTVVDVSPLAGDASTKMSRKDKARARVSQANADADAGPSIPVMAGGITKEELKQKRSGGSGEKKKDKVVKKSGKSAKDAILGPGRKAGQS</sequence>
<evidence type="ECO:0000256" key="1">
    <source>
        <dbReference type="SAM" id="MobiDB-lite"/>
    </source>
</evidence>
<feature type="compositionally biased region" description="Basic residues" evidence="1">
    <location>
        <begin position="400"/>
        <end position="410"/>
    </location>
</feature>
<accession>A0A0C3F0Y5</accession>
<evidence type="ECO:0000313" key="3">
    <source>
        <dbReference type="Proteomes" id="UP000054166"/>
    </source>
</evidence>
<dbReference type="InterPro" id="IPR023674">
    <property type="entry name" value="Ribosomal_uL1-like"/>
</dbReference>
<proteinExistence type="predicted"/>
<dbReference type="Gene3D" id="3.40.50.790">
    <property type="match status" value="1"/>
</dbReference>
<dbReference type="Proteomes" id="UP000054166">
    <property type="component" value="Unassembled WGS sequence"/>
</dbReference>
<dbReference type="STRING" id="765440.A0A0C3F0Y5"/>
<evidence type="ECO:0008006" key="4">
    <source>
        <dbReference type="Google" id="ProtNLM"/>
    </source>
</evidence>
<name>A0A0C3F0Y5_PILCF</name>
<dbReference type="EMBL" id="KN833016">
    <property type="protein sequence ID" value="KIM78455.1"/>
    <property type="molecule type" value="Genomic_DNA"/>
</dbReference>